<organism evidence="7 8">
    <name type="scientific">Pseudoramibacter alactolyticus ATCC 23263</name>
    <dbReference type="NCBI Taxonomy" id="887929"/>
    <lineage>
        <taxon>Bacteria</taxon>
        <taxon>Bacillati</taxon>
        <taxon>Bacillota</taxon>
        <taxon>Clostridia</taxon>
        <taxon>Eubacteriales</taxon>
        <taxon>Eubacteriaceae</taxon>
        <taxon>Pseudoramibacter</taxon>
    </lineage>
</organism>
<keyword evidence="3 4" id="KW-0418">Kinase</keyword>
<dbReference type="PANTHER" id="PTHR43095">
    <property type="entry name" value="SUGAR KINASE"/>
    <property type="match status" value="1"/>
</dbReference>
<dbReference type="InterPro" id="IPR000577">
    <property type="entry name" value="Carb_kinase_FGGY"/>
</dbReference>
<evidence type="ECO:0000256" key="1">
    <source>
        <dbReference type="ARBA" id="ARBA00009156"/>
    </source>
</evidence>
<dbReference type="RefSeq" id="WP_006599434.1">
    <property type="nucleotide sequence ID" value="NZ_GL622359.1"/>
</dbReference>
<dbReference type="Pfam" id="PF02782">
    <property type="entry name" value="FGGY_C"/>
    <property type="match status" value="1"/>
</dbReference>
<keyword evidence="2 4" id="KW-0808">Transferase</keyword>
<dbReference type="GO" id="GO:0005975">
    <property type="term" value="P:carbohydrate metabolic process"/>
    <property type="evidence" value="ECO:0007669"/>
    <property type="project" value="InterPro"/>
</dbReference>
<dbReference type="Pfam" id="PF00370">
    <property type="entry name" value="FGGY_N"/>
    <property type="match status" value="1"/>
</dbReference>
<dbReference type="InterPro" id="IPR018485">
    <property type="entry name" value="FGGY_C"/>
</dbReference>
<feature type="domain" description="Carbohydrate kinase FGGY C-terminal" evidence="6">
    <location>
        <begin position="309"/>
        <end position="442"/>
    </location>
</feature>
<evidence type="ECO:0000259" key="5">
    <source>
        <dbReference type="Pfam" id="PF00370"/>
    </source>
</evidence>
<dbReference type="Proteomes" id="UP000004754">
    <property type="component" value="Unassembled WGS sequence"/>
</dbReference>
<sequence>MKYIIALDGGNTQIKAVLFDLRGEEINKVLVENDVIVKGECRELNMLAFWEKAAAAVYALMAEGPARPEDIVGIGLTGSPEGLWAVGHDGKPVGNAILGIDGRAREEAAYVREKTPGMGKLIHRNLGCPVNAGSPLMILRWLRKNRLDQYRRIKVALMAKDWLRYCMTGRMVTDFSDGVAAFLRFPTGRIPSQMLTVLELRDAVEKLPGVLDATVIAGRLGEDAADQMGLAAGIPVAVGAMDMVSAALGVGAIDRGDVAVILGKAPAAMTVHEREICDPTRYWQHFLCHVHDDCALELMATLDIAANIEWALKELTGSVDYALADQLVEQAAPGSGGVVFLPYLSTQRERVVRAPKNATGCFFGMTEATTKQEMLRAVYESVAYALRDISMDARSVKQIRLSDGAAAGGLLPRIIADVMDATVAVASGSAFAAKGAAMTCGIGLGIYQNCEDAVKRCCGAAHQYQPRPKPIYQSGFMLYRDLRRTFGDLWQERERMMRQMERT</sequence>
<feature type="domain" description="Carbohydrate kinase FGGY N-terminal" evidence="5">
    <location>
        <begin position="3"/>
        <end position="249"/>
    </location>
</feature>
<dbReference type="PANTHER" id="PTHR43095:SF3">
    <property type="entry name" value="L-XYLULOSE_3-KETO-L-GULONATE KINASE"/>
    <property type="match status" value="1"/>
</dbReference>
<name>E6MJ27_9FIRM</name>
<dbReference type="OrthoDB" id="1762170at2"/>
<dbReference type="InterPro" id="IPR050406">
    <property type="entry name" value="FGGY_Carb_Kinase"/>
</dbReference>
<dbReference type="HOGENOM" id="CLU_009281_3_0_9"/>
<dbReference type="PROSITE" id="PS00445">
    <property type="entry name" value="FGGY_KINASES_2"/>
    <property type="match status" value="1"/>
</dbReference>
<protein>
    <submittedName>
        <fullName evidence="7">Carbohydrate kinase, FGGY family protein</fullName>
    </submittedName>
</protein>
<reference evidence="7 8" key="1">
    <citation type="submission" date="2010-12" db="EMBL/GenBank/DDBJ databases">
        <authorList>
            <person name="Muzny D."/>
            <person name="Qin X."/>
            <person name="Deng J."/>
            <person name="Jiang H."/>
            <person name="Liu Y."/>
            <person name="Qu J."/>
            <person name="Song X.-Z."/>
            <person name="Zhang L."/>
            <person name="Thornton R."/>
            <person name="Coyle M."/>
            <person name="Francisco L."/>
            <person name="Jackson L."/>
            <person name="Javaid M."/>
            <person name="Korchina V."/>
            <person name="Kovar C."/>
            <person name="Mata R."/>
            <person name="Mathew T."/>
            <person name="Ngo R."/>
            <person name="Nguyen L."/>
            <person name="Nguyen N."/>
            <person name="Okwuonu G."/>
            <person name="Ongeri F."/>
            <person name="Pham C."/>
            <person name="Simmons D."/>
            <person name="Wilczek-Boney K."/>
            <person name="Hale W."/>
            <person name="Jakkamsetti A."/>
            <person name="Pham P."/>
            <person name="Ruth R."/>
            <person name="San Lucas F."/>
            <person name="Warren J."/>
            <person name="Zhang J."/>
            <person name="Zhao Z."/>
            <person name="Zhou C."/>
            <person name="Zhu D."/>
            <person name="Lee S."/>
            <person name="Bess C."/>
            <person name="Blankenburg K."/>
            <person name="Forbes L."/>
            <person name="Fu Q."/>
            <person name="Gubbala S."/>
            <person name="Hirani K."/>
            <person name="Jayaseelan J.C."/>
            <person name="Lara F."/>
            <person name="Munidasa M."/>
            <person name="Palculict T."/>
            <person name="Patil S."/>
            <person name="Pu L.-L."/>
            <person name="Saada N."/>
            <person name="Tang L."/>
            <person name="Weissenberger G."/>
            <person name="Zhu Y."/>
            <person name="Hemphill L."/>
            <person name="Shang Y."/>
            <person name="Youmans B."/>
            <person name="Ayvaz T."/>
            <person name="Ross M."/>
            <person name="Santibanez J."/>
            <person name="Aqrawi P."/>
            <person name="Gross S."/>
            <person name="Joshi V."/>
            <person name="Fowler G."/>
            <person name="Nazareth L."/>
            <person name="Reid J."/>
            <person name="Worley K."/>
            <person name="Petrosino J."/>
            <person name="Highlander S."/>
            <person name="Gibbs R."/>
        </authorList>
    </citation>
    <scope>NUCLEOTIDE SEQUENCE [LARGE SCALE GENOMIC DNA]</scope>
    <source>
        <strain evidence="7 8">ATCC 23263</strain>
    </source>
</reference>
<evidence type="ECO:0000259" key="6">
    <source>
        <dbReference type="Pfam" id="PF02782"/>
    </source>
</evidence>
<dbReference type="InterPro" id="IPR043129">
    <property type="entry name" value="ATPase_NBD"/>
</dbReference>
<keyword evidence="8" id="KW-1185">Reference proteome</keyword>
<dbReference type="CDD" id="cd07802">
    <property type="entry name" value="ASKHA_NBD_FGGY_EcLyxK-like"/>
    <property type="match status" value="1"/>
</dbReference>
<dbReference type="Gene3D" id="3.30.420.40">
    <property type="match status" value="2"/>
</dbReference>
<comment type="similarity">
    <text evidence="1 4">Belongs to the FGGY kinase family.</text>
</comment>
<dbReference type="InterPro" id="IPR018483">
    <property type="entry name" value="Carb_kinase_FGGY_CS"/>
</dbReference>
<dbReference type="PIRSF" id="PIRSF000538">
    <property type="entry name" value="GlpK"/>
    <property type="match status" value="1"/>
</dbReference>
<evidence type="ECO:0000313" key="8">
    <source>
        <dbReference type="Proteomes" id="UP000004754"/>
    </source>
</evidence>
<dbReference type="EMBL" id="AEQN01000026">
    <property type="protein sequence ID" value="EFV00847.1"/>
    <property type="molecule type" value="Genomic_DNA"/>
</dbReference>
<evidence type="ECO:0000256" key="3">
    <source>
        <dbReference type="ARBA" id="ARBA00022777"/>
    </source>
</evidence>
<accession>E6MJ27</accession>
<evidence type="ECO:0000256" key="2">
    <source>
        <dbReference type="ARBA" id="ARBA00022679"/>
    </source>
</evidence>
<gene>
    <name evidence="7" type="ORF">HMP0721_2012</name>
</gene>
<dbReference type="GO" id="GO:0016301">
    <property type="term" value="F:kinase activity"/>
    <property type="evidence" value="ECO:0007669"/>
    <property type="project" value="UniProtKB-KW"/>
</dbReference>
<comment type="caution">
    <text evidence="7">The sequence shown here is derived from an EMBL/GenBank/DDBJ whole genome shotgun (WGS) entry which is preliminary data.</text>
</comment>
<dbReference type="InterPro" id="IPR018484">
    <property type="entry name" value="FGGY_N"/>
</dbReference>
<dbReference type="eggNOG" id="COG1070">
    <property type="taxonomic scope" value="Bacteria"/>
</dbReference>
<dbReference type="STRING" id="887929.HMP0721_2012"/>
<dbReference type="GO" id="GO:0016773">
    <property type="term" value="F:phosphotransferase activity, alcohol group as acceptor"/>
    <property type="evidence" value="ECO:0007669"/>
    <property type="project" value="InterPro"/>
</dbReference>
<evidence type="ECO:0000256" key="4">
    <source>
        <dbReference type="RuleBase" id="RU003733"/>
    </source>
</evidence>
<proteinExistence type="inferred from homology"/>
<dbReference type="AlphaFoldDB" id="E6MJ27"/>
<dbReference type="SUPFAM" id="SSF53067">
    <property type="entry name" value="Actin-like ATPase domain"/>
    <property type="match status" value="2"/>
</dbReference>
<evidence type="ECO:0000313" key="7">
    <source>
        <dbReference type="EMBL" id="EFV00847.1"/>
    </source>
</evidence>